<evidence type="ECO:0000256" key="1">
    <source>
        <dbReference type="SAM" id="Phobius"/>
    </source>
</evidence>
<feature type="transmembrane region" description="Helical" evidence="1">
    <location>
        <begin position="37"/>
        <end position="56"/>
    </location>
</feature>
<proteinExistence type="predicted"/>
<protein>
    <submittedName>
        <fullName evidence="2">Unannotated protein</fullName>
    </submittedName>
</protein>
<keyword evidence="1" id="KW-0472">Membrane</keyword>
<organism evidence="2">
    <name type="scientific">freshwater metagenome</name>
    <dbReference type="NCBI Taxonomy" id="449393"/>
    <lineage>
        <taxon>unclassified sequences</taxon>
        <taxon>metagenomes</taxon>
        <taxon>ecological metagenomes</taxon>
    </lineage>
</organism>
<gene>
    <name evidence="2" type="ORF">UFOPK3775_00562</name>
</gene>
<feature type="transmembrane region" description="Helical" evidence="1">
    <location>
        <begin position="6"/>
        <end position="25"/>
    </location>
</feature>
<name>A0A6J5Z088_9ZZZZ</name>
<dbReference type="AlphaFoldDB" id="A0A6J5Z088"/>
<feature type="transmembrane region" description="Helical" evidence="1">
    <location>
        <begin position="68"/>
        <end position="85"/>
    </location>
</feature>
<reference evidence="2" key="1">
    <citation type="submission" date="2020-05" db="EMBL/GenBank/DDBJ databases">
        <authorList>
            <person name="Chiriac C."/>
            <person name="Salcher M."/>
            <person name="Ghai R."/>
            <person name="Kavagutti S V."/>
        </authorList>
    </citation>
    <scope>NUCLEOTIDE SEQUENCE</scope>
</reference>
<keyword evidence="1" id="KW-1133">Transmembrane helix</keyword>
<sequence length="116" mass="12636">MEKIFNIALAVHVISILGILGLLLSQVQKSPRKLNSGVIHAGLTAFVAGIVMVSVFTDANPGEELNHFKIGIKSLVLVGILFLGYRNAKKEFIKNWVWGLMLGLTVLNVIIAVGWK</sequence>
<dbReference type="EMBL" id="CAESAK010000058">
    <property type="protein sequence ID" value="CAB4336165.1"/>
    <property type="molecule type" value="Genomic_DNA"/>
</dbReference>
<accession>A0A6J5Z088</accession>
<keyword evidence="1" id="KW-0812">Transmembrane</keyword>
<feature type="transmembrane region" description="Helical" evidence="1">
    <location>
        <begin position="97"/>
        <end position="115"/>
    </location>
</feature>
<evidence type="ECO:0000313" key="2">
    <source>
        <dbReference type="EMBL" id="CAB4336165.1"/>
    </source>
</evidence>